<dbReference type="Gene3D" id="3.40.630.120">
    <property type="match status" value="1"/>
</dbReference>
<dbReference type="EMBL" id="JAFFZS010000004">
    <property type="protein sequence ID" value="MBN0043984.1"/>
    <property type="molecule type" value="Genomic_DNA"/>
</dbReference>
<evidence type="ECO:0000313" key="4">
    <source>
        <dbReference type="Proteomes" id="UP000788262"/>
    </source>
</evidence>
<dbReference type="RefSeq" id="WP_205382229.1">
    <property type="nucleotide sequence ID" value="NZ_JAFFZS010000004.1"/>
</dbReference>
<evidence type="ECO:0000313" key="3">
    <source>
        <dbReference type="EMBL" id="MBN0043984.1"/>
    </source>
</evidence>
<evidence type="ECO:0000259" key="1">
    <source>
        <dbReference type="Pfam" id="PF18082"/>
    </source>
</evidence>
<dbReference type="Pfam" id="PF18164">
    <property type="entry name" value="GNAT_C"/>
    <property type="match status" value="1"/>
</dbReference>
<protein>
    <submittedName>
        <fullName evidence="3">DUF5596 domain-containing protein</fullName>
    </submittedName>
</protein>
<feature type="domain" description="GNAT-like C-terminal" evidence="2">
    <location>
        <begin position="139"/>
        <end position="297"/>
    </location>
</feature>
<name>A0ABS2VLN7_STRAS</name>
<evidence type="ECO:0000259" key="2">
    <source>
        <dbReference type="Pfam" id="PF18164"/>
    </source>
</evidence>
<proteinExistence type="predicted"/>
<gene>
    <name evidence="3" type="ORF">JS756_07640</name>
</gene>
<dbReference type="Pfam" id="PF18082">
    <property type="entry name" value="NAT_N"/>
    <property type="match status" value="1"/>
</dbReference>
<reference evidence="3 4" key="1">
    <citation type="submission" date="2021-02" db="EMBL/GenBank/DDBJ databases">
        <title>Whole genome sequencing of Streptomyces actuosus VRA1.</title>
        <authorList>
            <person name="Sen G."/>
            <person name="Sen A."/>
        </authorList>
    </citation>
    <scope>NUCLEOTIDE SEQUENCE [LARGE SCALE GENOMIC DNA]</scope>
    <source>
        <strain evidence="3 4">VRA1</strain>
    </source>
</reference>
<sequence>MLWDTDELAATLCDLSVPHEDINDVVRMNRRVADDPELRAAAERRLAVLVEDIGEIRGGADLPDLDWPSGPMQRYFPLYVLLAALPAVRAHHRERGIPPEVTRRTLADTGRALAAHRRRYGTGGLMRPRWLTLHFRGELYQLGRLQFQRSRVGKWTGESAAATGLPLGPDAPGLALHIPDSLGPLTPQAVDRSLELARAFFARHYPDERYQVATCGSWLLDPQLKRYLPDRSNIVRFQERFRISHLPAEPEDDAPIRYVFGTPDGDPRRLPRRTVLERAVVDHVRDGGHWYVPDGWLRL</sequence>
<dbReference type="InterPro" id="IPR041644">
    <property type="entry name" value="GNAT_C"/>
</dbReference>
<keyword evidence="4" id="KW-1185">Reference proteome</keyword>
<accession>A0ABS2VLN7</accession>
<feature type="domain" description="N-acyltransferase N-terminal" evidence="1">
    <location>
        <begin position="6"/>
        <end position="137"/>
    </location>
</feature>
<dbReference type="Proteomes" id="UP000788262">
    <property type="component" value="Unassembled WGS sequence"/>
</dbReference>
<organism evidence="3 4">
    <name type="scientific">Streptomyces actuosus</name>
    <dbReference type="NCBI Taxonomy" id="1885"/>
    <lineage>
        <taxon>Bacteria</taxon>
        <taxon>Bacillati</taxon>
        <taxon>Actinomycetota</taxon>
        <taxon>Actinomycetes</taxon>
        <taxon>Kitasatosporales</taxon>
        <taxon>Streptomycetaceae</taxon>
        <taxon>Streptomyces</taxon>
    </lineage>
</organism>
<comment type="caution">
    <text evidence="3">The sequence shown here is derived from an EMBL/GenBank/DDBJ whole genome shotgun (WGS) entry which is preliminary data.</text>
</comment>
<dbReference type="InterPro" id="IPR041273">
    <property type="entry name" value="NAT_N"/>
</dbReference>